<protein>
    <submittedName>
        <fullName evidence="2">Uncharacterized protein</fullName>
    </submittedName>
</protein>
<dbReference type="AlphaFoldDB" id="A0A7J7FZP8"/>
<keyword evidence="1" id="KW-0175">Coiled coil</keyword>
<comment type="caution">
    <text evidence="2">The sequence shown here is derived from an EMBL/GenBank/DDBJ whole genome shotgun (WGS) entry which is preliminary data.</text>
</comment>
<organism evidence="2 3">
    <name type="scientific">Camellia sinensis</name>
    <name type="common">Tea plant</name>
    <name type="synonym">Thea sinensis</name>
    <dbReference type="NCBI Taxonomy" id="4442"/>
    <lineage>
        <taxon>Eukaryota</taxon>
        <taxon>Viridiplantae</taxon>
        <taxon>Streptophyta</taxon>
        <taxon>Embryophyta</taxon>
        <taxon>Tracheophyta</taxon>
        <taxon>Spermatophyta</taxon>
        <taxon>Magnoliopsida</taxon>
        <taxon>eudicotyledons</taxon>
        <taxon>Gunneridae</taxon>
        <taxon>Pentapetalae</taxon>
        <taxon>asterids</taxon>
        <taxon>Ericales</taxon>
        <taxon>Theaceae</taxon>
        <taxon>Camellia</taxon>
    </lineage>
</organism>
<evidence type="ECO:0000313" key="3">
    <source>
        <dbReference type="Proteomes" id="UP000593564"/>
    </source>
</evidence>
<dbReference type="Proteomes" id="UP000593564">
    <property type="component" value="Unassembled WGS sequence"/>
</dbReference>
<reference evidence="2 3" key="2">
    <citation type="submission" date="2020-07" db="EMBL/GenBank/DDBJ databases">
        <title>Genome assembly of wild tea tree DASZ reveals pedigree and selection history of tea varieties.</title>
        <authorList>
            <person name="Zhang W."/>
        </authorList>
    </citation>
    <scope>NUCLEOTIDE SEQUENCE [LARGE SCALE GENOMIC DNA]</scope>
    <source>
        <strain evidence="3">cv. G240</strain>
        <tissue evidence="2">Leaf</tissue>
    </source>
</reference>
<evidence type="ECO:0000313" key="2">
    <source>
        <dbReference type="EMBL" id="KAF5933028.1"/>
    </source>
</evidence>
<reference evidence="3" key="1">
    <citation type="journal article" date="2020" name="Nat. Commun.">
        <title>Genome assembly of wild tea tree DASZ reveals pedigree and selection history of tea varieties.</title>
        <authorList>
            <person name="Zhang W."/>
            <person name="Zhang Y."/>
            <person name="Qiu H."/>
            <person name="Guo Y."/>
            <person name="Wan H."/>
            <person name="Zhang X."/>
            <person name="Scossa F."/>
            <person name="Alseekh S."/>
            <person name="Zhang Q."/>
            <person name="Wang P."/>
            <person name="Xu L."/>
            <person name="Schmidt M.H."/>
            <person name="Jia X."/>
            <person name="Li D."/>
            <person name="Zhu A."/>
            <person name="Guo F."/>
            <person name="Chen W."/>
            <person name="Ni D."/>
            <person name="Usadel B."/>
            <person name="Fernie A.R."/>
            <person name="Wen W."/>
        </authorList>
    </citation>
    <scope>NUCLEOTIDE SEQUENCE [LARGE SCALE GENOMIC DNA]</scope>
    <source>
        <strain evidence="3">cv. G240</strain>
    </source>
</reference>
<proteinExistence type="predicted"/>
<accession>A0A7J7FZP8</accession>
<sequence length="205" mass="22720">MASSSRPLTLFPDLNDLIISAGPSAPTPTLPVIPLPNIPMMSIEQIMTAQSDIQANHFTLMSCMETVTAVTKLTHRLQNRTSELHQVNAQLSLLQRMYKDARAEIGTLKAENKELKRKTTSMAQFGAMSGSRCSRRKHGSRGVKGRLRHAKLSLLRNQQAADEELSAYRYGPSRQGISGSLYPSIRALKHFLKIGIATVTPYLYL</sequence>
<dbReference type="EMBL" id="JACBKZ010000014">
    <property type="protein sequence ID" value="KAF5933028.1"/>
    <property type="molecule type" value="Genomic_DNA"/>
</dbReference>
<evidence type="ECO:0000256" key="1">
    <source>
        <dbReference type="SAM" id="Coils"/>
    </source>
</evidence>
<name>A0A7J7FZP8_CAMSI</name>
<keyword evidence="3" id="KW-1185">Reference proteome</keyword>
<feature type="coiled-coil region" evidence="1">
    <location>
        <begin position="84"/>
        <end position="118"/>
    </location>
</feature>
<gene>
    <name evidence="2" type="ORF">HYC85_029199</name>
</gene>